<reference evidence="1" key="1">
    <citation type="submission" date="2022-07" db="EMBL/GenBank/DDBJ databases">
        <title>Phylogenomic reconstructions and comparative analyses of Kickxellomycotina fungi.</title>
        <authorList>
            <person name="Reynolds N.K."/>
            <person name="Stajich J.E."/>
            <person name="Barry K."/>
            <person name="Grigoriev I.V."/>
            <person name="Crous P."/>
            <person name="Smith M.E."/>
        </authorList>
    </citation>
    <scope>NUCLEOTIDE SEQUENCE</scope>
    <source>
        <strain evidence="1">NRRL 5244</strain>
    </source>
</reference>
<evidence type="ECO:0000313" key="2">
    <source>
        <dbReference type="Proteomes" id="UP001150603"/>
    </source>
</evidence>
<comment type="caution">
    <text evidence="1">The sequence shown here is derived from an EMBL/GenBank/DDBJ whole genome shotgun (WGS) entry which is preliminary data.</text>
</comment>
<sequence length="350" mass="38403">TQIDSLISELQADAHCPVRRITGIPSFLSIADSSLKLSTLRAYNRGDILGMDISSGIAALALSPTPGDNILDLCCAPGAKLLFLAELLQSQGSVTGVDIAEHRAATCRSLVKKHAGDDKIRIRVFVEDGTTFGERAPRHGWSEPELVRQAAKMDPVDPKSVRRPWFASKMLASPFALSGSDLYDRVLVDAECTHDGSLVHIKKYEQWGYDKLAAQVISDDRSSTVPVLQSKLLENGWRLLKPGGTLVYSTCSLSRFQNEAVVGGFLKRHPDAALQPISVFGPESAITPTKIWTPDTFKNDETRHIFDRMQHAARLDPLVSNTSGMFIARIYKPLTSTHACQEQEIVPLDI</sequence>
<name>A0ACC1IZA9_9FUNG</name>
<dbReference type="Proteomes" id="UP001150603">
    <property type="component" value="Unassembled WGS sequence"/>
</dbReference>
<accession>A0ACC1IZA9</accession>
<gene>
    <name evidence="1" type="ORF">FBU59_006647</name>
</gene>
<keyword evidence="2" id="KW-1185">Reference proteome</keyword>
<protein>
    <submittedName>
        <fullName evidence="1">Uncharacterized protein</fullName>
    </submittedName>
</protein>
<evidence type="ECO:0000313" key="1">
    <source>
        <dbReference type="EMBL" id="KAJ1931634.1"/>
    </source>
</evidence>
<organism evidence="1 2">
    <name type="scientific">Linderina macrospora</name>
    <dbReference type="NCBI Taxonomy" id="4868"/>
    <lineage>
        <taxon>Eukaryota</taxon>
        <taxon>Fungi</taxon>
        <taxon>Fungi incertae sedis</taxon>
        <taxon>Zoopagomycota</taxon>
        <taxon>Kickxellomycotina</taxon>
        <taxon>Kickxellomycetes</taxon>
        <taxon>Kickxellales</taxon>
        <taxon>Kickxellaceae</taxon>
        <taxon>Linderina</taxon>
    </lineage>
</organism>
<feature type="non-terminal residue" evidence="1">
    <location>
        <position position="1"/>
    </location>
</feature>
<dbReference type="EMBL" id="JANBPW010005906">
    <property type="protein sequence ID" value="KAJ1931634.1"/>
    <property type="molecule type" value="Genomic_DNA"/>
</dbReference>
<proteinExistence type="predicted"/>